<keyword evidence="5" id="KW-0630">Potassium</keyword>
<evidence type="ECO:0000259" key="12">
    <source>
        <dbReference type="Pfam" id="PF22776"/>
    </source>
</evidence>
<feature type="transmembrane region" description="Helical" evidence="10">
    <location>
        <begin position="267"/>
        <end position="287"/>
    </location>
</feature>
<accession>F0XP42</accession>
<comment type="subcellular location">
    <subcellularLocation>
        <location evidence="1">Membrane</location>
        <topology evidence="1">Multi-pass membrane protein</topology>
    </subcellularLocation>
</comment>
<keyword evidence="3" id="KW-0633">Potassium transport</keyword>
<dbReference type="RefSeq" id="XP_014169539.1">
    <property type="nucleotide sequence ID" value="XM_014314064.1"/>
</dbReference>
<feature type="region of interest" description="Disordered" evidence="9">
    <location>
        <begin position="1"/>
        <end position="26"/>
    </location>
</feature>
<evidence type="ECO:0000256" key="2">
    <source>
        <dbReference type="ARBA" id="ARBA00022448"/>
    </source>
</evidence>
<feature type="transmembrane region" description="Helical" evidence="10">
    <location>
        <begin position="491"/>
        <end position="513"/>
    </location>
</feature>
<feature type="domain" description="K+ potassium transporter integral membrane" evidence="11">
    <location>
        <begin position="77"/>
        <end position="558"/>
    </location>
</feature>
<keyword evidence="4 10" id="KW-0812">Transmembrane</keyword>
<dbReference type="Pfam" id="PF02705">
    <property type="entry name" value="K_trans"/>
    <property type="match status" value="1"/>
</dbReference>
<evidence type="ECO:0000256" key="1">
    <source>
        <dbReference type="ARBA" id="ARBA00004141"/>
    </source>
</evidence>
<evidence type="ECO:0000256" key="3">
    <source>
        <dbReference type="ARBA" id="ARBA00022538"/>
    </source>
</evidence>
<dbReference type="GeneID" id="25980561"/>
<evidence type="ECO:0000313" key="13">
    <source>
        <dbReference type="EMBL" id="EFX00057.1"/>
    </source>
</evidence>
<evidence type="ECO:0000256" key="4">
    <source>
        <dbReference type="ARBA" id="ARBA00022692"/>
    </source>
</evidence>
<evidence type="ECO:0000313" key="14">
    <source>
        <dbReference type="Proteomes" id="UP000007796"/>
    </source>
</evidence>
<dbReference type="InterPro" id="IPR053951">
    <property type="entry name" value="K_trans_N"/>
</dbReference>
<feature type="compositionally biased region" description="Basic and acidic residues" evidence="9">
    <location>
        <begin position="13"/>
        <end position="26"/>
    </location>
</feature>
<protein>
    <submittedName>
        <fullName evidence="13">Potassium transporter 8</fullName>
    </submittedName>
</protein>
<evidence type="ECO:0000259" key="11">
    <source>
        <dbReference type="Pfam" id="PF02705"/>
    </source>
</evidence>
<sequence length="804" mass="87722">MPDSASRQIAFDDAVHPARQDPDQKRVDAAVFGSEKAPSMAPSGHDINDEEWAANIAQQDMGSNRKQTYSGMTLAWLAFQSTGIIYGDIGTSPLYVFSSTFSEYPSWDDLVGALSIIIWSLTLIVTVKYAFIVLSADDDGQGGTFALYSLLARYTRITSYGPAGSDSVRMERYLTNELPPAGRTIRSVIEKSPAIQSVLKIAGVLGVSMVMADGVLTPAQSVLGAIQGILVVRPDLGTSTIVGVTCAILVILFALQPFGTAKLGTAFAPIVTVWLIFNACAGIYNLARHDHSVLKAFSPYFAFEYLIRNGERGWRSLGGLLLAFTGVEALFADLGAFSKRAIQISWLCLVYPCLLLAYIGQAAYISADTAQVAYKNPFFYTVPPGSLVISILAAIVASQAMITSTFQLLIQVMRLSYFPHIKVVHTSKKFHEQVYVPMANWLMLIGTVIVAAVYNNTTSLGNAYGVCVIGVTFLTTCMVTLVALIVWRLPVYVVVPIFLAFVSLDGAYMSSVLTKVPRGAWFTIVLSAILSSIFILWRFGKEAQWTAEATDRLPPTALLTNTPNSRNPDGTLRLASEFGHTPLATVPGLGIFFDKPGDGASVLPPAFAHFVRKFASRPAVVIFFHMRPLPVASVPLSERYVVMRVGSNAQSRAVLPNCYSVILRHGYTDDVLHPDMAHDLVVQIEKAVSRIIRHNGPSPATVDITMATMSDLDLAASPADDNAVSQELETLHEAALSQVVYIFGKEVLRVRKPVAGKARWGLKRCTRNMLLELYLWIRENSRTKLADLDINVDRLVEVGFVKEI</sequence>
<dbReference type="InterPro" id="IPR003855">
    <property type="entry name" value="K+_transporter"/>
</dbReference>
<feature type="transmembrane region" description="Helical" evidence="10">
    <location>
        <begin position="236"/>
        <end position="255"/>
    </location>
</feature>
<dbReference type="GO" id="GO:0015079">
    <property type="term" value="F:potassium ion transmembrane transporter activity"/>
    <property type="evidence" value="ECO:0007669"/>
    <property type="project" value="InterPro"/>
</dbReference>
<proteinExistence type="predicted"/>
<feature type="transmembrane region" description="Helical" evidence="10">
    <location>
        <begin position="74"/>
        <end position="98"/>
    </location>
</feature>
<evidence type="ECO:0000256" key="9">
    <source>
        <dbReference type="SAM" id="MobiDB-lite"/>
    </source>
</evidence>
<feature type="transmembrane region" description="Helical" evidence="10">
    <location>
        <begin position="387"/>
        <end position="413"/>
    </location>
</feature>
<name>F0XP42_GROCL</name>
<feature type="domain" description="K+ potassium transporter C-terminal" evidence="12">
    <location>
        <begin position="587"/>
        <end position="804"/>
    </location>
</feature>
<dbReference type="Pfam" id="PF22776">
    <property type="entry name" value="K_trans_C"/>
    <property type="match status" value="1"/>
</dbReference>
<evidence type="ECO:0000256" key="8">
    <source>
        <dbReference type="ARBA" id="ARBA00023136"/>
    </source>
</evidence>
<keyword evidence="14" id="KW-1185">Reference proteome</keyword>
<feature type="transmembrane region" description="Helical" evidence="10">
    <location>
        <begin position="313"/>
        <end position="332"/>
    </location>
</feature>
<evidence type="ECO:0000256" key="6">
    <source>
        <dbReference type="ARBA" id="ARBA00022989"/>
    </source>
</evidence>
<keyword evidence="2" id="KW-0813">Transport</keyword>
<dbReference type="PANTHER" id="PTHR30540:SF83">
    <property type="entry name" value="K+ POTASSIUM TRANSPORTER"/>
    <property type="match status" value="1"/>
</dbReference>
<dbReference type="HOGENOM" id="CLU_008142_4_0_1"/>
<dbReference type="Proteomes" id="UP000007796">
    <property type="component" value="Unassembled WGS sequence"/>
</dbReference>
<dbReference type="OrthoDB" id="504708at2759"/>
<gene>
    <name evidence="13" type="ORF">CMQ_7059</name>
</gene>
<dbReference type="AlphaFoldDB" id="F0XP42"/>
<dbReference type="EMBL" id="GL629801">
    <property type="protein sequence ID" value="EFX00057.1"/>
    <property type="molecule type" value="Genomic_DNA"/>
</dbReference>
<feature type="transmembrane region" description="Helical" evidence="10">
    <location>
        <begin position="434"/>
        <end position="454"/>
    </location>
</feature>
<dbReference type="NCBIfam" id="TIGR00794">
    <property type="entry name" value="kup"/>
    <property type="match status" value="1"/>
</dbReference>
<feature type="transmembrane region" description="Helical" evidence="10">
    <location>
        <begin position="344"/>
        <end position="367"/>
    </location>
</feature>
<organism evidence="14">
    <name type="scientific">Grosmannia clavigera (strain kw1407 / UAMH 11150)</name>
    <name type="common">Blue stain fungus</name>
    <name type="synonym">Graphiocladiella clavigera</name>
    <dbReference type="NCBI Taxonomy" id="655863"/>
    <lineage>
        <taxon>Eukaryota</taxon>
        <taxon>Fungi</taxon>
        <taxon>Dikarya</taxon>
        <taxon>Ascomycota</taxon>
        <taxon>Pezizomycotina</taxon>
        <taxon>Sordariomycetes</taxon>
        <taxon>Sordariomycetidae</taxon>
        <taxon>Ophiostomatales</taxon>
        <taxon>Ophiostomataceae</taxon>
        <taxon>Leptographium</taxon>
    </lineage>
</organism>
<dbReference type="eggNOG" id="ENOG502QPSA">
    <property type="taxonomic scope" value="Eukaryota"/>
</dbReference>
<evidence type="ECO:0000256" key="10">
    <source>
        <dbReference type="SAM" id="Phobius"/>
    </source>
</evidence>
<dbReference type="PANTHER" id="PTHR30540">
    <property type="entry name" value="OSMOTIC STRESS POTASSIUM TRANSPORTER"/>
    <property type="match status" value="1"/>
</dbReference>
<dbReference type="InParanoid" id="F0XP42"/>
<feature type="transmembrane region" description="Helical" evidence="10">
    <location>
        <begin position="519"/>
        <end position="537"/>
    </location>
</feature>
<reference evidence="13 14" key="1">
    <citation type="journal article" date="2011" name="Proc. Natl. Acad. Sci. U.S.A.">
        <title>Genome and transcriptome analyses of the mountain pine beetle-fungal symbiont Grosmannia clavigera, a lodgepole pine pathogen.</title>
        <authorList>
            <person name="DiGuistini S."/>
            <person name="Wang Y."/>
            <person name="Liao N.Y."/>
            <person name="Taylor G."/>
            <person name="Tanguay P."/>
            <person name="Feau N."/>
            <person name="Henrissat B."/>
            <person name="Chan S.K."/>
            <person name="Hesse-Orce U."/>
            <person name="Alamouti S.M."/>
            <person name="Tsui C.K.M."/>
            <person name="Docking R.T."/>
            <person name="Levasseur A."/>
            <person name="Haridas S."/>
            <person name="Robertson G."/>
            <person name="Birol I."/>
            <person name="Holt R.A."/>
            <person name="Marra M.A."/>
            <person name="Hamelin R.C."/>
            <person name="Hirst M."/>
            <person name="Jones S.J.M."/>
            <person name="Bohlmann J."/>
            <person name="Breuil C."/>
        </authorList>
    </citation>
    <scope>NUCLEOTIDE SEQUENCE [LARGE SCALE GENOMIC DNA]</scope>
    <source>
        <strain evidence="14">kw1407 / UAMH 11150</strain>
    </source>
</reference>
<feature type="transmembrane region" description="Helical" evidence="10">
    <location>
        <begin position="110"/>
        <end position="131"/>
    </location>
</feature>
<feature type="transmembrane region" description="Helical" evidence="10">
    <location>
        <begin position="460"/>
        <end position="484"/>
    </location>
</feature>
<evidence type="ECO:0000256" key="7">
    <source>
        <dbReference type="ARBA" id="ARBA00023065"/>
    </source>
</evidence>
<keyword evidence="8 10" id="KW-0472">Membrane</keyword>
<keyword evidence="7" id="KW-0406">Ion transport</keyword>
<evidence type="ECO:0000256" key="5">
    <source>
        <dbReference type="ARBA" id="ARBA00022958"/>
    </source>
</evidence>
<dbReference type="STRING" id="655863.F0XP42"/>
<keyword evidence="6 10" id="KW-1133">Transmembrane helix</keyword>
<dbReference type="GO" id="GO:0016020">
    <property type="term" value="C:membrane"/>
    <property type="evidence" value="ECO:0007669"/>
    <property type="project" value="UniProtKB-SubCell"/>
</dbReference>
<dbReference type="InterPro" id="IPR053952">
    <property type="entry name" value="K_trans_C"/>
</dbReference>